<dbReference type="GO" id="GO:0006154">
    <property type="term" value="P:adenosine catabolic process"/>
    <property type="evidence" value="ECO:0007669"/>
    <property type="project" value="TreeGrafter"/>
</dbReference>
<evidence type="ECO:0000256" key="2">
    <source>
        <dbReference type="ARBA" id="ARBA00004613"/>
    </source>
</evidence>
<dbReference type="GO" id="GO:0004000">
    <property type="term" value="F:adenosine deaminase activity"/>
    <property type="evidence" value="ECO:0007669"/>
    <property type="project" value="TreeGrafter"/>
</dbReference>
<dbReference type="OrthoDB" id="7202371at2759"/>
<keyword evidence="12" id="KW-1185">Reference proteome</keyword>
<dbReference type="SUPFAM" id="SSF51556">
    <property type="entry name" value="Metallo-dependent hydrolases"/>
    <property type="match status" value="1"/>
</dbReference>
<feature type="domain" description="Adenosine deaminase" evidence="10">
    <location>
        <begin position="230"/>
        <end position="522"/>
    </location>
</feature>
<dbReference type="InterPro" id="IPR001365">
    <property type="entry name" value="A_deaminase_dom"/>
</dbReference>
<keyword evidence="6" id="KW-0479">Metal-binding</keyword>
<dbReference type="GO" id="GO:0046103">
    <property type="term" value="P:inosine biosynthetic process"/>
    <property type="evidence" value="ECO:0007669"/>
    <property type="project" value="TreeGrafter"/>
</dbReference>
<evidence type="ECO:0000256" key="6">
    <source>
        <dbReference type="ARBA" id="ARBA00022723"/>
    </source>
</evidence>
<name>A0A6G1I0V2_9PEZI</name>
<dbReference type="EMBL" id="ML996692">
    <property type="protein sequence ID" value="KAF2401801.1"/>
    <property type="molecule type" value="Genomic_DNA"/>
</dbReference>
<keyword evidence="8 11" id="KW-0378">Hydrolase</keyword>
<evidence type="ECO:0000313" key="12">
    <source>
        <dbReference type="Proteomes" id="UP000799640"/>
    </source>
</evidence>
<evidence type="ECO:0000256" key="4">
    <source>
        <dbReference type="ARBA" id="ARBA00012784"/>
    </source>
</evidence>
<dbReference type="AlphaFoldDB" id="A0A6G1I0V2"/>
<dbReference type="InterPro" id="IPR032466">
    <property type="entry name" value="Metal_Hydrolase"/>
</dbReference>
<evidence type="ECO:0000256" key="1">
    <source>
        <dbReference type="ARBA" id="ARBA00001947"/>
    </source>
</evidence>
<comment type="cofactor">
    <cofactor evidence="1">
        <name>Zn(2+)</name>
        <dbReference type="ChEBI" id="CHEBI:29105"/>
    </cofactor>
</comment>
<keyword evidence="7" id="KW-0732">Signal</keyword>
<evidence type="ECO:0000256" key="7">
    <source>
        <dbReference type="ARBA" id="ARBA00022729"/>
    </source>
</evidence>
<dbReference type="GO" id="GO:0046872">
    <property type="term" value="F:metal ion binding"/>
    <property type="evidence" value="ECO:0007669"/>
    <property type="project" value="UniProtKB-KW"/>
</dbReference>
<reference evidence="11" key="1">
    <citation type="journal article" date="2020" name="Stud. Mycol.">
        <title>101 Dothideomycetes genomes: a test case for predicting lifestyles and emergence of pathogens.</title>
        <authorList>
            <person name="Haridas S."/>
            <person name="Albert R."/>
            <person name="Binder M."/>
            <person name="Bloem J."/>
            <person name="Labutti K."/>
            <person name="Salamov A."/>
            <person name="Andreopoulos B."/>
            <person name="Baker S."/>
            <person name="Barry K."/>
            <person name="Bills G."/>
            <person name="Bluhm B."/>
            <person name="Cannon C."/>
            <person name="Castanera R."/>
            <person name="Culley D."/>
            <person name="Daum C."/>
            <person name="Ezra D."/>
            <person name="Gonzalez J."/>
            <person name="Henrissat B."/>
            <person name="Kuo A."/>
            <person name="Liang C."/>
            <person name="Lipzen A."/>
            <person name="Lutzoni F."/>
            <person name="Magnuson J."/>
            <person name="Mondo S."/>
            <person name="Nolan M."/>
            <person name="Ohm R."/>
            <person name="Pangilinan J."/>
            <person name="Park H.-J."/>
            <person name="Ramirez L."/>
            <person name="Alfaro M."/>
            <person name="Sun H."/>
            <person name="Tritt A."/>
            <person name="Yoshinaga Y."/>
            <person name="Zwiers L.-H."/>
            <person name="Turgeon B."/>
            <person name="Goodwin S."/>
            <person name="Spatafora J."/>
            <person name="Crous P."/>
            <person name="Grigoriev I."/>
        </authorList>
    </citation>
    <scope>NUCLEOTIDE SEQUENCE</scope>
    <source>
        <strain evidence="11">CBS 262.69</strain>
    </source>
</reference>
<dbReference type="PANTHER" id="PTHR11409">
    <property type="entry name" value="ADENOSINE DEAMINASE"/>
    <property type="match status" value="1"/>
</dbReference>
<dbReference type="GO" id="GO:0005576">
    <property type="term" value="C:extracellular region"/>
    <property type="evidence" value="ECO:0007669"/>
    <property type="project" value="UniProtKB-SubCell"/>
</dbReference>
<comment type="similarity">
    <text evidence="3">Belongs to the metallo-dependent hydrolases superfamily. Adenosine and AMP deaminases family. ADGF subfamily.</text>
</comment>
<evidence type="ECO:0000256" key="5">
    <source>
        <dbReference type="ARBA" id="ARBA00022525"/>
    </source>
</evidence>
<sequence>MTNSLDGDSSQSDEVALLTDPFVQKYLKGRDDLIQQEKMRRSDYHFKQNLTSVEAEACAIVDQVRFEEQQILWTPEYEDHLASDTSAPYVYPGMMFSLAKERMEKSKLWRIVRKMPKGALLHCHLEAMVEADWLLEQAFAQEDIHIMATEPLDTEAARLERQFSFGSATLSQDQHPSIWSKEYQFQTKIPLNVAADTFPDGGRAGFINWVKSRASITPEESIAHHHGPNEIWTKFLSCFRIVHALVYHEAVFPKYISRMCQQLYSDGIQYADVRAVFYDPTSNDPSATFAGWFQAISDEVEAFKNSEEGKGFWGLRIIWTAVRHQDTPVILQAMRECIKIKKQFPELIAGFDFVGQEDLGRPLQELVPEILWFRSKCVQENIDIPFFFHAGETLGDGTPTDENLFDAVLLGTRRIGHGFSLFKHPLLIDIIKDRKILVESCPVSNEVLRLTSSIMSHPLPALLARGVPVSLCNDDPAMLGQGTTGCTHDYWQALQAWDNLGLGGLGSLAENSVRWAAFEDCSQKDWNRSVTEGAAGTGLRAERMKEWRSAWEQFCQWVVTEHGADRDFEGGSDSDVEMAMKLAKDLGLDEVFKRRDADASSED</sequence>
<organism evidence="11 12">
    <name type="scientific">Trichodelitschia bisporula</name>
    <dbReference type="NCBI Taxonomy" id="703511"/>
    <lineage>
        <taxon>Eukaryota</taxon>
        <taxon>Fungi</taxon>
        <taxon>Dikarya</taxon>
        <taxon>Ascomycota</taxon>
        <taxon>Pezizomycotina</taxon>
        <taxon>Dothideomycetes</taxon>
        <taxon>Dothideomycetes incertae sedis</taxon>
        <taxon>Phaeotrichales</taxon>
        <taxon>Phaeotrichaceae</taxon>
        <taxon>Trichodelitschia</taxon>
    </lineage>
</organism>
<evidence type="ECO:0000259" key="10">
    <source>
        <dbReference type="Pfam" id="PF00962"/>
    </source>
</evidence>
<evidence type="ECO:0000313" key="11">
    <source>
        <dbReference type="EMBL" id="KAF2401801.1"/>
    </source>
</evidence>
<comment type="catalytic activity">
    <reaction evidence="9">
        <text>adenosine + H2O + H(+) = inosine + NH4(+)</text>
        <dbReference type="Rhea" id="RHEA:24408"/>
        <dbReference type="ChEBI" id="CHEBI:15377"/>
        <dbReference type="ChEBI" id="CHEBI:15378"/>
        <dbReference type="ChEBI" id="CHEBI:16335"/>
        <dbReference type="ChEBI" id="CHEBI:17596"/>
        <dbReference type="ChEBI" id="CHEBI:28938"/>
        <dbReference type="EC" id="3.5.4.4"/>
    </reaction>
</comment>
<proteinExistence type="inferred from homology"/>
<dbReference type="EC" id="3.5.4.4" evidence="4"/>
<dbReference type="PANTHER" id="PTHR11409:SF39">
    <property type="entry name" value="ADENOSINE DEAMINASE 2"/>
    <property type="match status" value="1"/>
</dbReference>
<dbReference type="InterPro" id="IPR006330">
    <property type="entry name" value="Ado/ade_deaminase"/>
</dbReference>
<evidence type="ECO:0000256" key="8">
    <source>
        <dbReference type="ARBA" id="ARBA00022801"/>
    </source>
</evidence>
<protein>
    <recommendedName>
        <fullName evidence="4">adenosine deaminase</fullName>
        <ecNumber evidence="4">3.5.4.4</ecNumber>
    </recommendedName>
</protein>
<keyword evidence="5" id="KW-0964">Secreted</keyword>
<dbReference type="Proteomes" id="UP000799640">
    <property type="component" value="Unassembled WGS sequence"/>
</dbReference>
<comment type="subcellular location">
    <subcellularLocation>
        <location evidence="2">Secreted</location>
    </subcellularLocation>
</comment>
<gene>
    <name evidence="11" type="ORF">EJ06DRAFT_528957</name>
</gene>
<dbReference type="Gene3D" id="3.20.20.140">
    <property type="entry name" value="Metal-dependent hydrolases"/>
    <property type="match status" value="1"/>
</dbReference>
<accession>A0A6G1I0V2</accession>
<dbReference type="Pfam" id="PF00962">
    <property type="entry name" value="A_deaminase"/>
    <property type="match status" value="1"/>
</dbReference>
<evidence type="ECO:0000256" key="9">
    <source>
        <dbReference type="ARBA" id="ARBA00047764"/>
    </source>
</evidence>
<dbReference type="FunFam" id="3.20.20.140:FF:000017">
    <property type="entry name" value="Adenosine deaminase 2"/>
    <property type="match status" value="1"/>
</dbReference>
<evidence type="ECO:0000256" key="3">
    <source>
        <dbReference type="ARBA" id="ARBA00006083"/>
    </source>
</evidence>